<organism evidence="2 3">
    <name type="scientific">Burkholderia thailandensis (strain ATCC 700388 / DSM 13276 / CCUG 48851 / CIP 106301 / E264)</name>
    <dbReference type="NCBI Taxonomy" id="271848"/>
    <lineage>
        <taxon>Bacteria</taxon>
        <taxon>Pseudomonadati</taxon>
        <taxon>Pseudomonadota</taxon>
        <taxon>Betaproteobacteria</taxon>
        <taxon>Burkholderiales</taxon>
        <taxon>Burkholderiaceae</taxon>
        <taxon>Burkholderia</taxon>
        <taxon>pseudomallei group</taxon>
    </lineage>
</organism>
<protein>
    <submittedName>
        <fullName evidence="2">Amino acid permease</fullName>
    </submittedName>
</protein>
<evidence type="ECO:0000313" key="3">
    <source>
        <dbReference type="Proteomes" id="UP000001930"/>
    </source>
</evidence>
<sequence>MLAGARAASGQGERGQHRHAAHEEDPRDVRRGPRARRPASVATVYCCWLLYAAGPKYLLLSALLYAPGALLYAWAKRERGERPFKPFEAAILIALVAFAALAGWLVAAGRISL</sequence>
<reference evidence="2 3" key="1">
    <citation type="journal article" date="2005" name="BMC Genomics">
        <title>Bacterial genome adaptation to niches: divergence of the potential virulence genes in three Burkholderia species of different survival strategies.</title>
        <authorList>
            <person name="Kim H.S."/>
            <person name="Schell M.A."/>
            <person name="Yu Y."/>
            <person name="Ulrich R.L."/>
            <person name="Sarria S.H."/>
            <person name="Nierman W.C."/>
            <person name="DeShazer D."/>
        </authorList>
    </citation>
    <scope>NUCLEOTIDE SEQUENCE [LARGE SCALE GENOMIC DNA]</scope>
    <source>
        <strain evidence="3">ATCC 700388 / DSM 13276 / CCUG 48851 / CIP 106301 / E264</strain>
    </source>
</reference>
<dbReference type="AlphaFoldDB" id="Q2T5Q3"/>
<evidence type="ECO:0000256" key="1">
    <source>
        <dbReference type="SAM" id="MobiDB-lite"/>
    </source>
</evidence>
<proteinExistence type="predicted"/>
<dbReference type="HOGENOM" id="CLU_2128847_0_0_4"/>
<dbReference type="KEGG" id="bte:BTH_II1300"/>
<name>Q2T5Q3_BURTA</name>
<dbReference type="EMBL" id="CP000085">
    <property type="protein sequence ID" value="ABC34088.1"/>
    <property type="molecule type" value="Genomic_DNA"/>
</dbReference>
<accession>Q2T5Q3</accession>
<feature type="compositionally biased region" description="Basic and acidic residues" evidence="1">
    <location>
        <begin position="21"/>
        <end position="31"/>
    </location>
</feature>
<evidence type="ECO:0000313" key="2">
    <source>
        <dbReference type="EMBL" id="ABC34088.1"/>
    </source>
</evidence>
<keyword evidence="3" id="KW-1185">Reference proteome</keyword>
<gene>
    <name evidence="2" type="ordered locus">BTH_II1300</name>
</gene>
<feature type="region of interest" description="Disordered" evidence="1">
    <location>
        <begin position="1"/>
        <end position="39"/>
    </location>
</feature>
<dbReference type="Proteomes" id="UP000001930">
    <property type="component" value="Chromosome II"/>
</dbReference>